<sequence>MKPATLDPFFRHQLHLIADIRSLDEVQTDPEKGRRMQQWLADPYPTPPPCHVSVDQLDTGAGVIEVRTCRPPPARDRQRLLIWCHGGGFVSGDLDMPEADGVARELASEHGVTVMTPAYSLAADATSQYPTPHHQVLGVLDWASRQARQLGIDRDQVNLGGASAGATIAMSACFELRRRGLPMPSRLLMAYPFLHREVRPDQATDDLLHALPIALRFPQFLADQLFGRYLGTAVDTEFASLEGNSLRGFPPSMVAVAEFDDLRSSGERFVQQSNAEGTEALLHLSPGTVHGYLNRSRTVSEISRTLARFAGFLA</sequence>
<dbReference type="Gene3D" id="3.40.50.1820">
    <property type="entry name" value="alpha/beta hydrolase"/>
    <property type="match status" value="1"/>
</dbReference>
<proteinExistence type="predicted"/>
<dbReference type="GO" id="GO:0016787">
    <property type="term" value="F:hydrolase activity"/>
    <property type="evidence" value="ECO:0007669"/>
    <property type="project" value="UniProtKB-KW"/>
</dbReference>
<comment type="caution">
    <text evidence="3">The sequence shown here is derived from an EMBL/GenBank/DDBJ whole genome shotgun (WGS) entry which is preliminary data.</text>
</comment>
<dbReference type="Proteomes" id="UP000307380">
    <property type="component" value="Unassembled WGS sequence"/>
</dbReference>
<dbReference type="InterPro" id="IPR050300">
    <property type="entry name" value="GDXG_lipolytic_enzyme"/>
</dbReference>
<dbReference type="OrthoDB" id="3181909at2"/>
<organism evidence="3 4">
    <name type="scientific">Orlajensenia flava</name>
    <dbReference type="NCBI Taxonomy" id="2565934"/>
    <lineage>
        <taxon>Bacteria</taxon>
        <taxon>Bacillati</taxon>
        <taxon>Actinomycetota</taxon>
        <taxon>Actinomycetes</taxon>
        <taxon>Micrococcales</taxon>
        <taxon>Microbacteriaceae</taxon>
        <taxon>Orlajensenia</taxon>
    </lineage>
</organism>
<evidence type="ECO:0000259" key="2">
    <source>
        <dbReference type="Pfam" id="PF07859"/>
    </source>
</evidence>
<protein>
    <submittedName>
        <fullName evidence="3">Alpha/beta hydrolase</fullName>
    </submittedName>
</protein>
<dbReference type="InterPro" id="IPR029058">
    <property type="entry name" value="AB_hydrolase_fold"/>
</dbReference>
<dbReference type="AlphaFoldDB" id="A0A4S4FHA7"/>
<dbReference type="RefSeq" id="WP_136425513.1">
    <property type="nucleotide sequence ID" value="NZ_SSSN01000015.1"/>
</dbReference>
<keyword evidence="1 3" id="KW-0378">Hydrolase</keyword>
<dbReference type="PANTHER" id="PTHR48081:SF8">
    <property type="entry name" value="ALPHA_BETA HYDROLASE FOLD-3 DOMAIN-CONTAINING PROTEIN-RELATED"/>
    <property type="match status" value="1"/>
</dbReference>
<evidence type="ECO:0000256" key="1">
    <source>
        <dbReference type="ARBA" id="ARBA00022801"/>
    </source>
</evidence>
<dbReference type="SUPFAM" id="SSF53474">
    <property type="entry name" value="alpha/beta-Hydrolases"/>
    <property type="match status" value="1"/>
</dbReference>
<evidence type="ECO:0000313" key="3">
    <source>
        <dbReference type="EMBL" id="THG29124.1"/>
    </source>
</evidence>
<evidence type="ECO:0000313" key="4">
    <source>
        <dbReference type="Proteomes" id="UP000307380"/>
    </source>
</evidence>
<dbReference type="PANTHER" id="PTHR48081">
    <property type="entry name" value="AB HYDROLASE SUPERFAMILY PROTEIN C4A8.06C"/>
    <property type="match status" value="1"/>
</dbReference>
<gene>
    <name evidence="3" type="ORF">E6C70_16050</name>
</gene>
<dbReference type="Pfam" id="PF07859">
    <property type="entry name" value="Abhydrolase_3"/>
    <property type="match status" value="1"/>
</dbReference>
<name>A0A4S4FHA7_9MICO</name>
<feature type="domain" description="Alpha/beta hydrolase fold-3" evidence="2">
    <location>
        <begin position="81"/>
        <end position="293"/>
    </location>
</feature>
<accession>A0A4S4FHA7</accession>
<reference evidence="3 4" key="1">
    <citation type="submission" date="2019-04" db="EMBL/GenBank/DDBJ databases">
        <authorList>
            <person name="Jiang L."/>
        </authorList>
    </citation>
    <scope>NUCLEOTIDE SEQUENCE [LARGE SCALE GENOMIC DNA]</scope>
    <source>
        <strain evidence="3 4">YIM 131861</strain>
    </source>
</reference>
<keyword evidence="4" id="KW-1185">Reference proteome</keyword>
<dbReference type="EMBL" id="SSSN01000015">
    <property type="protein sequence ID" value="THG29124.1"/>
    <property type="molecule type" value="Genomic_DNA"/>
</dbReference>
<dbReference type="InterPro" id="IPR013094">
    <property type="entry name" value="AB_hydrolase_3"/>
</dbReference>